<reference evidence="1" key="1">
    <citation type="submission" date="2023-05" db="EMBL/GenBank/DDBJ databases">
        <title>High-quality long-read genome of Scophthalmus maximus.</title>
        <authorList>
            <person name="Lien S."/>
            <person name="Martinez P."/>
        </authorList>
    </citation>
    <scope>NUCLEOTIDE SEQUENCE [LARGE SCALE GENOMIC DNA]</scope>
</reference>
<evidence type="ECO:0000313" key="2">
    <source>
        <dbReference type="Proteomes" id="UP000694558"/>
    </source>
</evidence>
<sequence length="84" mass="8753">MGERVIVKPVCVRACVRVCLAAKAFLPVAHAVSEGRRGQGGAVFIQGKNAPACLFGPWLSRLKGAGDEGGSVLFCAKPRWAAGM</sequence>
<dbReference type="Proteomes" id="UP000694558">
    <property type="component" value="Chromosome 22"/>
</dbReference>
<accession>A0A8D3CXY4</accession>
<protein>
    <submittedName>
        <fullName evidence="1">Uncharacterized protein</fullName>
    </submittedName>
</protein>
<organism evidence="1 2">
    <name type="scientific">Scophthalmus maximus</name>
    <name type="common">Turbot</name>
    <name type="synonym">Psetta maxima</name>
    <dbReference type="NCBI Taxonomy" id="52904"/>
    <lineage>
        <taxon>Eukaryota</taxon>
        <taxon>Metazoa</taxon>
        <taxon>Chordata</taxon>
        <taxon>Craniata</taxon>
        <taxon>Vertebrata</taxon>
        <taxon>Euteleostomi</taxon>
        <taxon>Actinopterygii</taxon>
        <taxon>Neopterygii</taxon>
        <taxon>Teleostei</taxon>
        <taxon>Neoteleostei</taxon>
        <taxon>Acanthomorphata</taxon>
        <taxon>Carangaria</taxon>
        <taxon>Pleuronectiformes</taxon>
        <taxon>Pleuronectoidei</taxon>
        <taxon>Scophthalmidae</taxon>
        <taxon>Scophthalmus</taxon>
    </lineage>
</organism>
<dbReference type="AlphaFoldDB" id="A0A8D3CXY4"/>
<reference evidence="1" key="2">
    <citation type="submission" date="2025-08" db="UniProtKB">
        <authorList>
            <consortium name="Ensembl"/>
        </authorList>
    </citation>
    <scope>IDENTIFICATION</scope>
</reference>
<dbReference type="Ensembl" id="ENSSMAT00000059302.1">
    <property type="protein sequence ID" value="ENSSMAP00000052142.1"/>
    <property type="gene ID" value="ENSSMAG00000030468.1"/>
</dbReference>
<name>A0A8D3CXY4_SCOMX</name>
<evidence type="ECO:0000313" key="1">
    <source>
        <dbReference type="Ensembl" id="ENSSMAP00000052142.1"/>
    </source>
</evidence>
<proteinExistence type="predicted"/>